<evidence type="ECO:0000313" key="2">
    <source>
        <dbReference type="Proteomes" id="UP000020077"/>
    </source>
</evidence>
<gene>
    <name evidence="1" type="ORF">AW09_004349</name>
</gene>
<name>A0A080LSS5_9PROT</name>
<protein>
    <submittedName>
        <fullName evidence="1">Uncharacterized protein</fullName>
    </submittedName>
</protein>
<dbReference type="EMBL" id="JDVG02000683">
    <property type="protein sequence ID" value="KFB70555.1"/>
    <property type="molecule type" value="Genomic_DNA"/>
</dbReference>
<dbReference type="AlphaFoldDB" id="A0A080LSS5"/>
<evidence type="ECO:0000313" key="1">
    <source>
        <dbReference type="EMBL" id="KFB70555.1"/>
    </source>
</evidence>
<dbReference type="Proteomes" id="UP000020077">
    <property type="component" value="Unassembled WGS sequence"/>
</dbReference>
<accession>A0A080LSS5</accession>
<proteinExistence type="predicted"/>
<comment type="caution">
    <text evidence="1">The sequence shown here is derived from an EMBL/GenBank/DDBJ whole genome shotgun (WGS) entry which is preliminary data.</text>
</comment>
<reference evidence="1 2" key="1">
    <citation type="submission" date="2014-02" db="EMBL/GenBank/DDBJ databases">
        <title>Expanding our view of genomic diversity in Candidatus Accumulibacter clades.</title>
        <authorList>
            <person name="Skennerton C.T."/>
            <person name="Barr J.J."/>
            <person name="Slater F.R."/>
            <person name="Bond P.L."/>
            <person name="Tyson G.W."/>
        </authorList>
    </citation>
    <scope>NUCLEOTIDE SEQUENCE [LARGE SCALE GENOMIC DNA]</scope>
    <source>
        <strain evidence="2">BA-91</strain>
    </source>
</reference>
<organism evidence="1 2">
    <name type="scientific">Candidatus Accumulibacter phosphatis</name>
    <dbReference type="NCBI Taxonomy" id="327160"/>
    <lineage>
        <taxon>Bacteria</taxon>
        <taxon>Pseudomonadati</taxon>
        <taxon>Pseudomonadota</taxon>
        <taxon>Betaproteobacteria</taxon>
        <taxon>Candidatus Accumulibacter</taxon>
    </lineage>
</organism>
<sequence>MSSSPTGVNGELITVRLLSLVITPLRVSVQLPLLVS</sequence>